<dbReference type="Proteomes" id="UP000518887">
    <property type="component" value="Unassembled WGS sequence"/>
</dbReference>
<gene>
    <name evidence="1" type="ORF">HNP76_000678</name>
</gene>
<organism evidence="1 2">
    <name type="scientific">Treponema ruminis</name>
    <dbReference type="NCBI Taxonomy" id="744515"/>
    <lineage>
        <taxon>Bacteria</taxon>
        <taxon>Pseudomonadati</taxon>
        <taxon>Spirochaetota</taxon>
        <taxon>Spirochaetia</taxon>
        <taxon>Spirochaetales</taxon>
        <taxon>Treponemataceae</taxon>
        <taxon>Treponema</taxon>
    </lineage>
</organism>
<protein>
    <submittedName>
        <fullName evidence="1">Fe-S-cluster containining protein</fullName>
    </submittedName>
</protein>
<accession>A0A7W8LLE4</accession>
<reference evidence="1 2" key="1">
    <citation type="submission" date="2020-08" db="EMBL/GenBank/DDBJ databases">
        <title>Genomic Encyclopedia of Type Strains, Phase IV (KMG-IV): sequencing the most valuable type-strain genomes for metagenomic binning, comparative biology and taxonomic classification.</title>
        <authorList>
            <person name="Goeker M."/>
        </authorList>
    </citation>
    <scope>NUCLEOTIDE SEQUENCE [LARGE SCALE GENOMIC DNA]</scope>
    <source>
        <strain evidence="1 2">DSM 103462</strain>
    </source>
</reference>
<evidence type="ECO:0000313" key="2">
    <source>
        <dbReference type="Proteomes" id="UP000518887"/>
    </source>
</evidence>
<dbReference type="InterPro" id="IPR005358">
    <property type="entry name" value="Puta_zinc/iron-chelating_dom"/>
</dbReference>
<sequence>MTQIPNILKKLEGTSVYSTLLSIESSYERIEAEQGDWYKKSNFNCPSGCGSCCHGFEPDILEGEALYMAAWLLENQEFTARKIAEGEFPFSHEDGTCRLFKSDSPFHCSIYGGRPFICRLFGASSFRSRTGEKVWRPCKFYPEDYLLKHNPPLQKRQYSESETEIVIGAVPPLMSDMTGDASSSSNGETFLIHEILPQMIQRLLWLIDMNDNGNDNPNGTPSPAAA</sequence>
<dbReference type="RefSeq" id="WP_184657517.1">
    <property type="nucleotide sequence ID" value="NZ_CP031518.1"/>
</dbReference>
<dbReference type="Pfam" id="PF03692">
    <property type="entry name" value="CxxCxxCC"/>
    <property type="match status" value="1"/>
</dbReference>
<keyword evidence="2" id="KW-1185">Reference proteome</keyword>
<proteinExistence type="predicted"/>
<evidence type="ECO:0000313" key="1">
    <source>
        <dbReference type="EMBL" id="MBB5225334.1"/>
    </source>
</evidence>
<name>A0A7W8LLE4_9SPIR</name>
<comment type="caution">
    <text evidence="1">The sequence shown here is derived from an EMBL/GenBank/DDBJ whole genome shotgun (WGS) entry which is preliminary data.</text>
</comment>
<dbReference type="AlphaFoldDB" id="A0A7W8LLE4"/>
<dbReference type="EMBL" id="JACHFQ010000002">
    <property type="protein sequence ID" value="MBB5225334.1"/>
    <property type="molecule type" value="Genomic_DNA"/>
</dbReference>